<protein>
    <submittedName>
        <fullName evidence="1">Uncharacterized protein</fullName>
    </submittedName>
</protein>
<evidence type="ECO:0000313" key="1">
    <source>
        <dbReference type="Ensembl" id="ENSAMXP00005010298.1"/>
    </source>
</evidence>
<accession>A0A8B9H9P6</accession>
<reference evidence="1" key="1">
    <citation type="submission" date="2025-08" db="UniProtKB">
        <authorList>
            <consortium name="Ensembl"/>
        </authorList>
    </citation>
    <scope>IDENTIFICATION</scope>
</reference>
<organism evidence="1 2">
    <name type="scientific">Astyanax mexicanus</name>
    <name type="common">Blind cave fish</name>
    <name type="synonym">Astyanax fasciatus mexicanus</name>
    <dbReference type="NCBI Taxonomy" id="7994"/>
    <lineage>
        <taxon>Eukaryota</taxon>
        <taxon>Metazoa</taxon>
        <taxon>Chordata</taxon>
        <taxon>Craniata</taxon>
        <taxon>Vertebrata</taxon>
        <taxon>Euteleostomi</taxon>
        <taxon>Actinopterygii</taxon>
        <taxon>Neopterygii</taxon>
        <taxon>Teleostei</taxon>
        <taxon>Ostariophysi</taxon>
        <taxon>Characiformes</taxon>
        <taxon>Characoidei</taxon>
        <taxon>Acestrorhamphidae</taxon>
        <taxon>Acestrorhamphinae</taxon>
        <taxon>Astyanax</taxon>
    </lineage>
</organism>
<proteinExistence type="predicted"/>
<dbReference type="Proteomes" id="UP000694621">
    <property type="component" value="Unplaced"/>
</dbReference>
<dbReference type="AlphaFoldDB" id="A0A8B9H9P6"/>
<dbReference type="Ensembl" id="ENSAMXT00005011458.1">
    <property type="protein sequence ID" value="ENSAMXP00005010298.1"/>
    <property type="gene ID" value="ENSAMXG00005005767.1"/>
</dbReference>
<evidence type="ECO:0000313" key="2">
    <source>
        <dbReference type="Proteomes" id="UP000694621"/>
    </source>
</evidence>
<name>A0A8B9H9P6_ASTMX</name>
<sequence>MKRNGSRGCVTRKNRFGSRERDWLKGDAQRGCVCLCGASEPQAPVPGPQTTSTAQPDLKLCPSLDLTYAFVVAELLRNPRSNIPKSSIYLA</sequence>